<organism evidence="2 3">
    <name type="scientific">Leucosporidium creatinivorum</name>
    <dbReference type="NCBI Taxonomy" id="106004"/>
    <lineage>
        <taxon>Eukaryota</taxon>
        <taxon>Fungi</taxon>
        <taxon>Dikarya</taxon>
        <taxon>Basidiomycota</taxon>
        <taxon>Pucciniomycotina</taxon>
        <taxon>Microbotryomycetes</taxon>
        <taxon>Leucosporidiales</taxon>
        <taxon>Leucosporidium</taxon>
    </lineage>
</organism>
<evidence type="ECO:0000256" key="1">
    <source>
        <dbReference type="SAM" id="MobiDB-lite"/>
    </source>
</evidence>
<gene>
    <name evidence="2" type="ORF">BCR35DRAFT_331454</name>
</gene>
<feature type="compositionally biased region" description="Basic residues" evidence="1">
    <location>
        <begin position="28"/>
        <end position="38"/>
    </location>
</feature>
<accession>A0A1Y2FEN8</accession>
<feature type="compositionally biased region" description="Basic residues" evidence="1">
    <location>
        <begin position="81"/>
        <end position="96"/>
    </location>
</feature>
<comment type="caution">
    <text evidence="2">The sequence shown here is derived from an EMBL/GenBank/DDBJ whole genome shotgun (WGS) entry which is preliminary data.</text>
</comment>
<feature type="compositionally biased region" description="Basic and acidic residues" evidence="1">
    <location>
        <begin position="104"/>
        <end position="119"/>
    </location>
</feature>
<keyword evidence="3" id="KW-1185">Reference proteome</keyword>
<feature type="compositionally biased region" description="Basic and acidic residues" evidence="1">
    <location>
        <begin position="130"/>
        <end position="139"/>
    </location>
</feature>
<feature type="compositionally biased region" description="Acidic residues" evidence="1">
    <location>
        <begin position="140"/>
        <end position="160"/>
    </location>
</feature>
<dbReference type="Proteomes" id="UP000193467">
    <property type="component" value="Unassembled WGS sequence"/>
</dbReference>
<feature type="compositionally biased region" description="Basic residues" evidence="1">
    <location>
        <begin position="265"/>
        <end position="277"/>
    </location>
</feature>
<evidence type="ECO:0000313" key="3">
    <source>
        <dbReference type="Proteomes" id="UP000193467"/>
    </source>
</evidence>
<dbReference type="AlphaFoldDB" id="A0A1Y2FEN8"/>
<dbReference type="EMBL" id="MCGR01000021">
    <property type="protein sequence ID" value="ORY82389.1"/>
    <property type="molecule type" value="Genomic_DNA"/>
</dbReference>
<reference evidence="2 3" key="1">
    <citation type="submission" date="2016-07" db="EMBL/GenBank/DDBJ databases">
        <title>Pervasive Adenine N6-methylation of Active Genes in Fungi.</title>
        <authorList>
            <consortium name="DOE Joint Genome Institute"/>
            <person name="Mondo S.J."/>
            <person name="Dannebaum R.O."/>
            <person name="Kuo R.C."/>
            <person name="Labutti K."/>
            <person name="Haridas S."/>
            <person name="Kuo A."/>
            <person name="Salamov A."/>
            <person name="Ahrendt S.R."/>
            <person name="Lipzen A."/>
            <person name="Sullivan W."/>
            <person name="Andreopoulos W.B."/>
            <person name="Clum A."/>
            <person name="Lindquist E."/>
            <person name="Daum C."/>
            <person name="Ramamoorthy G.K."/>
            <person name="Gryganskyi A."/>
            <person name="Culley D."/>
            <person name="Magnuson J.K."/>
            <person name="James T.Y."/>
            <person name="O'Malley M.A."/>
            <person name="Stajich J.E."/>
            <person name="Spatafora J.W."/>
            <person name="Visel A."/>
            <person name="Grigoriev I.V."/>
        </authorList>
    </citation>
    <scope>NUCLEOTIDE SEQUENCE [LARGE SCALE GENOMIC DNA]</scope>
    <source>
        <strain evidence="2 3">62-1032</strain>
    </source>
</reference>
<feature type="compositionally biased region" description="Basic and acidic residues" evidence="1">
    <location>
        <begin position="197"/>
        <end position="208"/>
    </location>
</feature>
<name>A0A1Y2FEN8_9BASI</name>
<dbReference type="InParanoid" id="A0A1Y2FEN8"/>
<feature type="region of interest" description="Disordered" evidence="1">
    <location>
        <begin position="252"/>
        <end position="329"/>
    </location>
</feature>
<feature type="compositionally biased region" description="Acidic residues" evidence="1">
    <location>
        <begin position="296"/>
        <end position="308"/>
    </location>
</feature>
<feature type="region of interest" description="Disordered" evidence="1">
    <location>
        <begin position="1"/>
        <end position="208"/>
    </location>
</feature>
<feature type="compositionally biased region" description="Basic residues" evidence="1">
    <location>
        <begin position="320"/>
        <end position="329"/>
    </location>
</feature>
<evidence type="ECO:0000313" key="2">
    <source>
        <dbReference type="EMBL" id="ORY82389.1"/>
    </source>
</evidence>
<feature type="compositionally biased region" description="Low complexity" evidence="1">
    <location>
        <begin position="176"/>
        <end position="196"/>
    </location>
</feature>
<proteinExistence type="predicted"/>
<sequence>MSRTSSNKRSGRRYNPYQQSGEPTSGRRPSKRERKRGSSFKPPSERGFRSVAPGSSSRLSRRHARDNQDGYGTLNSYELHQKRRTSKPAMGRKARTKCAVAALNRREKETEERMFKDEAEVLVLDDSDEKEGGEQRAEGAVEDLEDEEQDKFEEDEEDFDFQQPESYHTGQQPLFRAASPSLSPTLSPSRSTSPLAEHAETSFDLELKPHLPPHLYARYLDRQHPLLSQVGEGRERSPRRVRFASPEAEFWGGAFKDGDGDLGGPRRKKYKEKGKKRARDEEVEEEEALVYGEGGAEFDEPSPSEGEDHETPQMAAWRAAMRRQKHMDR</sequence>
<protein>
    <submittedName>
        <fullName evidence="2">Uncharacterized protein</fullName>
    </submittedName>
</protein>